<reference evidence="2 3" key="1">
    <citation type="submission" date="2016-10" db="EMBL/GenBank/DDBJ databases">
        <authorList>
            <person name="de Groot N.N."/>
        </authorList>
    </citation>
    <scope>NUCLEOTIDE SEQUENCE [LARGE SCALE GENOMIC DNA]</scope>
    <source>
        <strain evidence="2 3">DSM 23995</strain>
    </source>
</reference>
<dbReference type="SUPFAM" id="SSF110391">
    <property type="entry name" value="GlpP-like"/>
    <property type="match status" value="1"/>
</dbReference>
<gene>
    <name evidence="2" type="ORF">SAMN05192532_102337</name>
</gene>
<dbReference type="GO" id="GO:0006355">
    <property type="term" value="P:regulation of DNA-templated transcription"/>
    <property type="evidence" value="ECO:0007669"/>
    <property type="project" value="InterPro"/>
</dbReference>
<dbReference type="InterPro" id="IPR006699">
    <property type="entry name" value="GlpP"/>
</dbReference>
<keyword evidence="1" id="KW-0805">Transcription regulation</keyword>
<dbReference type="EMBL" id="FONT01000002">
    <property type="protein sequence ID" value="SFE56216.1"/>
    <property type="molecule type" value="Genomic_DNA"/>
</dbReference>
<name>A0A1I2BJA3_9BACI</name>
<evidence type="ECO:0000313" key="2">
    <source>
        <dbReference type="EMBL" id="SFE56216.1"/>
    </source>
</evidence>
<dbReference type="GO" id="GO:0003723">
    <property type="term" value="F:RNA binding"/>
    <property type="evidence" value="ECO:0007669"/>
    <property type="project" value="UniProtKB-KW"/>
</dbReference>
<comment type="function">
    <text evidence="1">Regulates expression of the glpD operon. In the presence of glycerol 3-phosphate (G3P) causes antitermination of transcription of glpD at the inverted repeat of the leader region to enhance its transcription. Binds and stabilizes glpD leader mRNA.</text>
</comment>
<dbReference type="PANTHER" id="PTHR35787:SF1">
    <property type="entry name" value="GLYCEROL UPTAKE OPERON ANTITERMINATOR REGULATORY PROTEIN"/>
    <property type="match status" value="1"/>
</dbReference>
<dbReference type="Proteomes" id="UP000199516">
    <property type="component" value="Unassembled WGS sequence"/>
</dbReference>
<dbReference type="Pfam" id="PF04309">
    <property type="entry name" value="G3P_antiterm"/>
    <property type="match status" value="1"/>
</dbReference>
<protein>
    <recommendedName>
        <fullName evidence="1">Glycerol uptake operon antiterminator regulatory protein</fullName>
    </recommendedName>
</protein>
<dbReference type="GO" id="GO:0006071">
    <property type="term" value="P:glycerol metabolic process"/>
    <property type="evidence" value="ECO:0007669"/>
    <property type="project" value="UniProtKB-UniRule"/>
</dbReference>
<sequence length="199" mass="21931">MFRREQWEPTYPITAAVRDLKHMDIAVQSAVPTIFLMCGDILTVKECVDKAKDANKKIYLHVDLIKGLANVKEGIMYLAKECQPDGIVTTKTQLIKAAKEAGLTAIQQVFLFDTQAYHTALKNINKSEPDAVEMMPALMPRVIEEFTNAVQQPVIAGGLIQSQGEIEAALEAGANAVTIGNPAMWEIDISKSKGRQRYA</sequence>
<dbReference type="Gene3D" id="3.20.20.70">
    <property type="entry name" value="Aldolase class I"/>
    <property type="match status" value="1"/>
</dbReference>
<accession>A0A1I2BJA3</accession>
<keyword evidence="1" id="KW-0804">Transcription</keyword>
<dbReference type="InterPro" id="IPR013785">
    <property type="entry name" value="Aldolase_TIM"/>
</dbReference>
<proteinExistence type="predicted"/>
<dbReference type="AlphaFoldDB" id="A0A1I2BJA3"/>
<evidence type="ECO:0000256" key="1">
    <source>
        <dbReference type="PIRNR" id="PIRNR016897"/>
    </source>
</evidence>
<dbReference type="PIRSF" id="PIRSF016897">
    <property type="entry name" value="GlpP"/>
    <property type="match status" value="1"/>
</dbReference>
<evidence type="ECO:0000313" key="3">
    <source>
        <dbReference type="Proteomes" id="UP000199516"/>
    </source>
</evidence>
<keyword evidence="1" id="KW-0694">RNA-binding</keyword>
<keyword evidence="1" id="KW-0319">Glycerol metabolism</keyword>
<dbReference type="STRING" id="930128.SAMN05192532_102337"/>
<keyword evidence="3" id="KW-1185">Reference proteome</keyword>
<organism evidence="2 3">
    <name type="scientific">Alteribacillus iranensis</name>
    <dbReference type="NCBI Taxonomy" id="930128"/>
    <lineage>
        <taxon>Bacteria</taxon>
        <taxon>Bacillati</taxon>
        <taxon>Bacillota</taxon>
        <taxon>Bacilli</taxon>
        <taxon>Bacillales</taxon>
        <taxon>Bacillaceae</taxon>
        <taxon>Alteribacillus</taxon>
    </lineage>
</organism>
<dbReference type="PANTHER" id="PTHR35787">
    <property type="entry name" value="GLYCEROL UPTAKE OPERON ANTITERMINATOR REGULATORY PROTEIN"/>
    <property type="match status" value="1"/>
</dbReference>
<dbReference type="RefSeq" id="WP_177194710.1">
    <property type="nucleotide sequence ID" value="NZ_FONT01000002.1"/>
</dbReference>